<keyword evidence="2" id="KW-0472">Membrane</keyword>
<protein>
    <submittedName>
        <fullName evidence="5">Surface antigen</fullName>
    </submittedName>
</protein>
<dbReference type="PANTHER" id="PTHR34597">
    <property type="entry name" value="SLR1661 PROTEIN"/>
    <property type="match status" value="1"/>
</dbReference>
<feature type="chain" id="PRO_5012241156" evidence="3">
    <location>
        <begin position="24"/>
        <end position="859"/>
    </location>
</feature>
<accession>A0A239JYS7</accession>
<dbReference type="Pfam" id="PF01103">
    <property type="entry name" value="Omp85"/>
    <property type="match status" value="1"/>
</dbReference>
<name>A0A239JYS7_9BACT</name>
<gene>
    <name evidence="5" type="ORF">SAMN06296052_12446</name>
</gene>
<evidence type="ECO:0000259" key="4">
    <source>
        <dbReference type="Pfam" id="PF01103"/>
    </source>
</evidence>
<keyword evidence="3" id="KW-0732">Signal</keyword>
<evidence type="ECO:0000256" key="1">
    <source>
        <dbReference type="ARBA" id="ARBA00004370"/>
    </source>
</evidence>
<reference evidence="6" key="1">
    <citation type="submission" date="2017-06" db="EMBL/GenBank/DDBJ databases">
        <authorList>
            <person name="Varghese N."/>
            <person name="Submissions S."/>
        </authorList>
    </citation>
    <scope>NUCLEOTIDE SEQUENCE [LARGE SCALE GENOMIC DNA]</scope>
    <source>
        <strain evidence="6">NKM1</strain>
    </source>
</reference>
<keyword evidence="6" id="KW-1185">Reference proteome</keyword>
<proteinExistence type="predicted"/>
<dbReference type="GO" id="GO:0008320">
    <property type="term" value="F:protein transmembrane transporter activity"/>
    <property type="evidence" value="ECO:0007669"/>
    <property type="project" value="TreeGrafter"/>
</dbReference>
<dbReference type="Proteomes" id="UP000198432">
    <property type="component" value="Unassembled WGS sequence"/>
</dbReference>
<dbReference type="InterPro" id="IPR000184">
    <property type="entry name" value="Bac_surfAg_D15"/>
</dbReference>
<dbReference type="Gene3D" id="2.40.160.50">
    <property type="entry name" value="membrane protein fhac: a member of the omp85/tpsb transporter family"/>
    <property type="match status" value="1"/>
</dbReference>
<sequence length="859" mass="97155">MRTQKVISFCISLLLFGSVGSLAQTNPEADSITVAIAPVYNQVSESHKFFLGDNYRKLWATPVKMKVFRLNEEKGGMVILQKGGGQQTKSLRLQDAAGNEWVLRTIQKDPGLALPESLRETVAKAIVQDQISASHPFGALVVPPLAAALGIPHANPEVVYLPDDPALGEYREEFANQVYLFEEREPVGVKDTDNTEKVLEKLEEDNDNRVHQRLVLRARLLDMLIGDWDRHEDQWRWIETEDEIGDYYLPVPRDRDQVFFTNQGLIPKIGSRKWIMPKFQGFDRAIRDIEGFNFNARYFDRRFLTDLGESDWREEVASVQQTLTDSLLEQAVRRMPAGIYALSGEEILQKLMARRNSLGQDALAYYRFLAKAVDIPGSDEEEFFEVQYAADGKVRVTVYNLKNDNIRGRVLYQRTFDPETTEEVRLYGRDGEDVFSVAGTHVSPIRVRMIGGGEEDVFNVPEDFQNSAKLYIYDRSDKDNTFPDRSLARLKVSSDSTVNAYEPRAFEYDVLMPLATAGYNLDDGVLLGVGFQYTKHGFRKAPFAARHRLVVGHALATKAFFAEYEAFFTKVFSKYDLSINLDARAPNNTSNFFGVGNETAFIEEGDKPIRYYRTRYDFVNAQVKLHRSLGRHWSANAGLLGQFYDNDQSNNRGRFIVSYAEQNPGEEIFGTKVYTGLVAELDLDTRDALQLPTRGLHWNTSLVASQQLNEQQNAYAQVISAVSFYVSPGSGDDFTIANRFGGGTTVGDPAFFQLLYLGGNRNLRGFRNFRFAGESMAYHNLELRLKLFDFTSYLFPGTLGLIGFHDVGRVWADRASSDVWHNGYGGGFYLVPAKLVLVQALLGFSEEDTLPYVAIGFRF</sequence>
<evidence type="ECO:0000313" key="6">
    <source>
        <dbReference type="Proteomes" id="UP000198432"/>
    </source>
</evidence>
<dbReference type="EMBL" id="FZOQ01000024">
    <property type="protein sequence ID" value="SNT10563.1"/>
    <property type="molecule type" value="Genomic_DNA"/>
</dbReference>
<evidence type="ECO:0000313" key="5">
    <source>
        <dbReference type="EMBL" id="SNT10563.1"/>
    </source>
</evidence>
<feature type="signal peptide" evidence="3">
    <location>
        <begin position="1"/>
        <end position="23"/>
    </location>
</feature>
<organism evidence="5 6">
    <name type="scientific">Pontibacter ummariensis</name>
    <dbReference type="NCBI Taxonomy" id="1610492"/>
    <lineage>
        <taxon>Bacteria</taxon>
        <taxon>Pseudomonadati</taxon>
        <taxon>Bacteroidota</taxon>
        <taxon>Cytophagia</taxon>
        <taxon>Cytophagales</taxon>
        <taxon>Hymenobacteraceae</taxon>
        <taxon>Pontibacter</taxon>
    </lineage>
</organism>
<feature type="domain" description="Bacterial surface antigen (D15)" evidence="4">
    <location>
        <begin position="576"/>
        <end position="816"/>
    </location>
</feature>
<dbReference type="GO" id="GO:0098046">
    <property type="term" value="C:type V protein secretion system complex"/>
    <property type="evidence" value="ECO:0007669"/>
    <property type="project" value="TreeGrafter"/>
</dbReference>
<dbReference type="RefSeq" id="WP_218824286.1">
    <property type="nucleotide sequence ID" value="NZ_FZOQ01000024.1"/>
</dbReference>
<dbReference type="PANTHER" id="PTHR34597:SF3">
    <property type="entry name" value="OUTER MEMBRANE TRANSPORTER CDIB"/>
    <property type="match status" value="1"/>
</dbReference>
<comment type="subcellular location">
    <subcellularLocation>
        <location evidence="1">Membrane</location>
    </subcellularLocation>
</comment>
<evidence type="ECO:0000256" key="3">
    <source>
        <dbReference type="SAM" id="SignalP"/>
    </source>
</evidence>
<dbReference type="GO" id="GO:0019867">
    <property type="term" value="C:outer membrane"/>
    <property type="evidence" value="ECO:0007669"/>
    <property type="project" value="InterPro"/>
</dbReference>
<dbReference type="InterPro" id="IPR051544">
    <property type="entry name" value="TPS_OM_transporter"/>
</dbReference>
<dbReference type="GO" id="GO:0046819">
    <property type="term" value="P:protein secretion by the type V secretion system"/>
    <property type="evidence" value="ECO:0007669"/>
    <property type="project" value="TreeGrafter"/>
</dbReference>
<evidence type="ECO:0000256" key="2">
    <source>
        <dbReference type="ARBA" id="ARBA00023136"/>
    </source>
</evidence>
<dbReference type="AlphaFoldDB" id="A0A239JYS7"/>